<accession>A0A0M4DI30</accession>
<proteinExistence type="predicted"/>
<dbReference type="PATRIC" id="fig|1603606.3.peg.1909"/>
<protein>
    <submittedName>
        <fullName evidence="1">Uncharacterized protein</fullName>
    </submittedName>
</protein>
<evidence type="ECO:0000313" key="2">
    <source>
        <dbReference type="Proteomes" id="UP000057158"/>
    </source>
</evidence>
<sequence length="131" mass="14784">MTHPIDTRILANGLTVEFFDLSNRYYGDYHRVCIEVRCRMLLQREHFPLAADPVRELERVRATLGDYVDFVRTIEKMGVAGGALEAVRSEMIDSFARSTFPYLEAPGIPARLVALEAAKKGGGRRLFVVPK</sequence>
<dbReference type="KEGG" id="des:DSOUD_1754"/>
<dbReference type="OrthoDB" id="5402129at2"/>
<dbReference type="RefSeq" id="WP_053550624.1">
    <property type="nucleotide sequence ID" value="NZ_CP010802.1"/>
</dbReference>
<dbReference type="Proteomes" id="UP000057158">
    <property type="component" value="Chromosome"/>
</dbReference>
<dbReference type="STRING" id="1603606.DSOUD_1754"/>
<name>A0A0M4DI30_9BACT</name>
<evidence type="ECO:0000313" key="1">
    <source>
        <dbReference type="EMBL" id="ALC16532.1"/>
    </source>
</evidence>
<organism evidence="1 2">
    <name type="scientific">Desulfuromonas soudanensis</name>
    <dbReference type="NCBI Taxonomy" id="1603606"/>
    <lineage>
        <taxon>Bacteria</taxon>
        <taxon>Pseudomonadati</taxon>
        <taxon>Thermodesulfobacteriota</taxon>
        <taxon>Desulfuromonadia</taxon>
        <taxon>Desulfuromonadales</taxon>
        <taxon>Desulfuromonadaceae</taxon>
        <taxon>Desulfuromonas</taxon>
    </lineage>
</organism>
<gene>
    <name evidence="1" type="ORF">DSOUD_1754</name>
</gene>
<dbReference type="AlphaFoldDB" id="A0A0M4DI30"/>
<dbReference type="EMBL" id="CP010802">
    <property type="protein sequence ID" value="ALC16532.1"/>
    <property type="molecule type" value="Genomic_DNA"/>
</dbReference>
<reference evidence="1 2" key="1">
    <citation type="submission" date="2015-07" db="EMBL/GenBank/DDBJ databases">
        <title>Isolation and Genomic Characterization of a Novel Halophilic Metal-Reducing Deltaproteobacterium from the Deep Subsurface.</title>
        <authorList>
            <person name="Badalamenti J.P."/>
            <person name="Summers Z.M."/>
            <person name="Gralnick J.A."/>
            <person name="Bond D.R."/>
        </authorList>
    </citation>
    <scope>NUCLEOTIDE SEQUENCE [LARGE SCALE GENOMIC DNA]</scope>
    <source>
        <strain evidence="1 2">WTL</strain>
    </source>
</reference>
<keyword evidence="2" id="KW-1185">Reference proteome</keyword>